<reference evidence="3" key="1">
    <citation type="submission" date="2023-10" db="EMBL/GenBank/DDBJ databases">
        <title>Genome assembly of Pristionchus species.</title>
        <authorList>
            <person name="Yoshida K."/>
            <person name="Sommer R.J."/>
        </authorList>
    </citation>
    <scope>NUCLEOTIDE SEQUENCE</scope>
    <source>
        <strain evidence="3">RS0144</strain>
    </source>
</reference>
<dbReference type="Proteomes" id="UP001432027">
    <property type="component" value="Unassembled WGS sequence"/>
</dbReference>
<dbReference type="InterPro" id="IPR002921">
    <property type="entry name" value="Fungal_lipase-type"/>
</dbReference>
<accession>A0AAV5TVU8</accession>
<dbReference type="GO" id="GO:0006629">
    <property type="term" value="P:lipid metabolic process"/>
    <property type="evidence" value="ECO:0007669"/>
    <property type="project" value="InterPro"/>
</dbReference>
<dbReference type="InterPro" id="IPR029058">
    <property type="entry name" value="AB_hydrolase_fold"/>
</dbReference>
<evidence type="ECO:0000256" key="1">
    <source>
        <dbReference type="SAM" id="SignalP"/>
    </source>
</evidence>
<evidence type="ECO:0000313" key="4">
    <source>
        <dbReference type="Proteomes" id="UP001432027"/>
    </source>
</evidence>
<protein>
    <recommendedName>
        <fullName evidence="2">Fungal lipase-type domain-containing protein</fullName>
    </recommendedName>
</protein>
<dbReference type="Pfam" id="PF01764">
    <property type="entry name" value="Lipase_3"/>
    <property type="match status" value="1"/>
</dbReference>
<dbReference type="CDD" id="cd00519">
    <property type="entry name" value="Lipase_3"/>
    <property type="match status" value="1"/>
</dbReference>
<comment type="caution">
    <text evidence="3">The sequence shown here is derived from an EMBL/GenBank/DDBJ whole genome shotgun (WGS) entry which is preliminary data.</text>
</comment>
<dbReference type="PANTHER" id="PTHR45908:SF19">
    <property type="entry name" value="FUNGAL LIPASE-LIKE DOMAIN-CONTAINING PROTEIN"/>
    <property type="match status" value="1"/>
</dbReference>
<dbReference type="EMBL" id="BTSX01000005">
    <property type="protein sequence ID" value="GMS98581.1"/>
    <property type="molecule type" value="Genomic_DNA"/>
</dbReference>
<dbReference type="SUPFAM" id="SSF53474">
    <property type="entry name" value="alpha/beta-Hydrolases"/>
    <property type="match status" value="1"/>
</dbReference>
<gene>
    <name evidence="3" type="ORF">PENTCL1PPCAC_20756</name>
</gene>
<dbReference type="Gene3D" id="3.40.50.1820">
    <property type="entry name" value="alpha/beta hydrolase"/>
    <property type="match status" value="1"/>
</dbReference>
<feature type="non-terminal residue" evidence="3">
    <location>
        <position position="1"/>
    </location>
</feature>
<keyword evidence="4" id="KW-1185">Reference proteome</keyword>
<feature type="chain" id="PRO_5043652486" description="Fungal lipase-type domain-containing protein" evidence="1">
    <location>
        <begin position="24"/>
        <end position="388"/>
    </location>
</feature>
<dbReference type="PANTHER" id="PTHR45908">
    <property type="entry name" value="PROTEIN CBG11750-RELATED"/>
    <property type="match status" value="1"/>
</dbReference>
<feature type="signal peptide" evidence="1">
    <location>
        <begin position="1"/>
        <end position="23"/>
    </location>
</feature>
<keyword evidence="1" id="KW-0732">Signal</keyword>
<evidence type="ECO:0000313" key="3">
    <source>
        <dbReference type="EMBL" id="GMS98581.1"/>
    </source>
</evidence>
<evidence type="ECO:0000259" key="2">
    <source>
        <dbReference type="Pfam" id="PF01764"/>
    </source>
</evidence>
<proteinExistence type="predicted"/>
<name>A0AAV5TVU8_9BILA</name>
<organism evidence="3 4">
    <name type="scientific">Pristionchus entomophagus</name>
    <dbReference type="NCBI Taxonomy" id="358040"/>
    <lineage>
        <taxon>Eukaryota</taxon>
        <taxon>Metazoa</taxon>
        <taxon>Ecdysozoa</taxon>
        <taxon>Nematoda</taxon>
        <taxon>Chromadorea</taxon>
        <taxon>Rhabditida</taxon>
        <taxon>Rhabditina</taxon>
        <taxon>Diplogasteromorpha</taxon>
        <taxon>Diplogasteroidea</taxon>
        <taxon>Neodiplogasteridae</taxon>
        <taxon>Pristionchus</taxon>
    </lineage>
</organism>
<feature type="domain" description="Fungal lipase-type" evidence="2">
    <location>
        <begin position="93"/>
        <end position="230"/>
    </location>
</feature>
<dbReference type="AlphaFoldDB" id="A0AAV5TVU8"/>
<sequence>IPSMPYLIPSLFTLLLLPLISHSSIPSAPQPGFKYDEQLARLALEFAAASYADDPWPCLRKHDASLVLQVDVPCDAVRDKCWAIIVDAPQHIVVAFQGTSSRTQLITELVESITSPKHQVPGIGSVQRYFFVALESISKHIELKLNKLRELHPSKSVLFTGHSLGGALASLAAAEYANKAAIDSSKLFLVTFGQPRVGNFEYAQSVDRLVPNTWRIVHKFDLVAHVPYCVGLRTCQDFLNHSPYHHGTEVWYPTTMNSTDLYRVCDGKPLDEDAKCSNGHLFYNIDDHLRYFEKHVSDYGIAGCPIDPKSRVATVSHRHRKPARRYRNRPRFLNQTLEDMPELEAIAMITEVAMTRWAKDYVEYVWDWWHRKNATGGDGGEEPFRPSW</sequence>